<evidence type="ECO:0008006" key="2">
    <source>
        <dbReference type="Google" id="ProtNLM"/>
    </source>
</evidence>
<reference evidence="1" key="1">
    <citation type="submission" date="2020-02" db="EMBL/GenBank/DDBJ databases">
        <authorList>
            <person name="Meier V. D."/>
        </authorList>
    </citation>
    <scope>NUCLEOTIDE SEQUENCE</scope>
    <source>
        <strain evidence="1">AVDCRST_MAG14</strain>
    </source>
</reference>
<protein>
    <recommendedName>
        <fullName evidence="2">DNA-binding response regulator</fullName>
    </recommendedName>
</protein>
<accession>A0A6J4R1B4</accession>
<dbReference type="AlphaFoldDB" id="A0A6J4R1B4"/>
<proteinExistence type="predicted"/>
<name>A0A6J4R1B4_9ACTN</name>
<evidence type="ECO:0000313" key="1">
    <source>
        <dbReference type="EMBL" id="CAA9461216.1"/>
    </source>
</evidence>
<dbReference type="EMBL" id="CADCVG010000101">
    <property type="protein sequence ID" value="CAA9461216.1"/>
    <property type="molecule type" value="Genomic_DNA"/>
</dbReference>
<gene>
    <name evidence="1" type="ORF">AVDCRST_MAG14-2486</name>
</gene>
<sequence>MSVTRVLVAVEPRMYREVLVLALRKHRPDAEAVLGKPDDME</sequence>
<organism evidence="1">
    <name type="scientific">uncultured Rubrobacteraceae bacterium</name>
    <dbReference type="NCBI Taxonomy" id="349277"/>
    <lineage>
        <taxon>Bacteria</taxon>
        <taxon>Bacillati</taxon>
        <taxon>Actinomycetota</taxon>
        <taxon>Rubrobacteria</taxon>
        <taxon>Rubrobacterales</taxon>
        <taxon>Rubrobacteraceae</taxon>
        <taxon>environmental samples</taxon>
    </lineage>
</organism>